<reference evidence="5" key="1">
    <citation type="submission" date="2017-03" db="EMBL/GenBank/DDBJ databases">
        <authorList>
            <person name="Lund M.B."/>
        </authorList>
    </citation>
    <scope>NUCLEOTIDE SEQUENCE [LARGE SCALE GENOMIC DNA]</scope>
</reference>
<dbReference type="Proteomes" id="UP000219994">
    <property type="component" value="Unassembled WGS sequence"/>
</dbReference>
<organism evidence="4 5">
    <name type="scientific">Candidatus Lumbricidiphila eiseniae</name>
    <dbReference type="NCBI Taxonomy" id="1969409"/>
    <lineage>
        <taxon>Bacteria</taxon>
        <taxon>Bacillati</taxon>
        <taxon>Actinomycetota</taxon>
        <taxon>Actinomycetes</taxon>
        <taxon>Micrococcales</taxon>
        <taxon>Microbacteriaceae</taxon>
        <taxon>Candidatus Lumbricidiphila</taxon>
    </lineage>
</organism>
<dbReference type="SUPFAM" id="SSF52833">
    <property type="entry name" value="Thioredoxin-like"/>
    <property type="match status" value="1"/>
</dbReference>
<dbReference type="Pfam" id="PF13462">
    <property type="entry name" value="Thioredoxin_4"/>
    <property type="match status" value="1"/>
</dbReference>
<feature type="compositionally biased region" description="Polar residues" evidence="1">
    <location>
        <begin position="35"/>
        <end position="51"/>
    </location>
</feature>
<gene>
    <name evidence="4" type="ORF">B5766_05855</name>
</gene>
<dbReference type="InterPro" id="IPR012336">
    <property type="entry name" value="Thioredoxin-like_fold"/>
</dbReference>
<evidence type="ECO:0000256" key="2">
    <source>
        <dbReference type="SAM" id="SignalP"/>
    </source>
</evidence>
<keyword evidence="2" id="KW-0732">Signal</keyword>
<dbReference type="EMBL" id="NAEP01000033">
    <property type="protein sequence ID" value="PDQ35449.1"/>
    <property type="molecule type" value="Genomic_DNA"/>
</dbReference>
<proteinExistence type="predicted"/>
<feature type="chain" id="PRO_5039060370" description="Thioredoxin-like fold domain-containing protein" evidence="2">
    <location>
        <begin position="39"/>
        <end position="285"/>
    </location>
</feature>
<dbReference type="InterPro" id="IPR036249">
    <property type="entry name" value="Thioredoxin-like_sf"/>
</dbReference>
<accession>A0A2A6FRV2</accession>
<dbReference type="Gene3D" id="3.40.30.10">
    <property type="entry name" value="Glutaredoxin"/>
    <property type="match status" value="1"/>
</dbReference>
<evidence type="ECO:0000313" key="4">
    <source>
        <dbReference type="EMBL" id="PDQ35449.1"/>
    </source>
</evidence>
<dbReference type="AlphaFoldDB" id="A0A2A6FRV2"/>
<sequence length="285" mass="29300">MPFFTDLALSARAKTARIASLGLLVAVLAGCASTPTTSPDTAEPKNTTSPGTAEPKNAASPNAAGPKNMASDGIVLTGNSGTIVATRTDAIPTGGAPTATARNTSSTTAQIVTYVDYLCAYCGQFDKTNSDLLQSLVSSGAATLEIHPIAILDQASSGTNYSQRAASAAGCVAEAAPDRFFAFSTALFAQQPSEYSTGLTDAQLTDLAAESGAENVADCITSHRFARWVVDATQRAINGPLPNSNIPRLRGTPTIIVNGKQYTGPLNSVTQFKAYIDQVRSSSGG</sequence>
<feature type="signal peptide" evidence="2">
    <location>
        <begin position="1"/>
        <end position="38"/>
    </location>
</feature>
<evidence type="ECO:0000259" key="3">
    <source>
        <dbReference type="Pfam" id="PF13462"/>
    </source>
</evidence>
<comment type="caution">
    <text evidence="4">The sequence shown here is derived from an EMBL/GenBank/DDBJ whole genome shotgun (WGS) entry which is preliminary data.</text>
</comment>
<evidence type="ECO:0000313" key="5">
    <source>
        <dbReference type="Proteomes" id="UP000219994"/>
    </source>
</evidence>
<feature type="region of interest" description="Disordered" evidence="1">
    <location>
        <begin position="35"/>
        <end position="68"/>
    </location>
</feature>
<name>A0A2A6FRV2_9MICO</name>
<feature type="domain" description="Thioredoxin-like fold" evidence="3">
    <location>
        <begin position="108"/>
        <end position="277"/>
    </location>
</feature>
<evidence type="ECO:0000256" key="1">
    <source>
        <dbReference type="SAM" id="MobiDB-lite"/>
    </source>
</evidence>
<protein>
    <recommendedName>
        <fullName evidence="3">Thioredoxin-like fold domain-containing protein</fullName>
    </recommendedName>
</protein>